<dbReference type="KEGG" id="mesg:MLAUSG7_1370"/>
<keyword evidence="7" id="KW-1185">Reference proteome</keyword>
<evidence type="ECO:0008006" key="8">
    <source>
        <dbReference type="Google" id="ProtNLM"/>
    </source>
</evidence>
<keyword evidence="4 5" id="KW-0472">Membrane</keyword>
<feature type="transmembrane region" description="Helical" evidence="5">
    <location>
        <begin position="70"/>
        <end position="89"/>
    </location>
</feature>
<reference evidence="6 7" key="1">
    <citation type="submission" date="2020-04" db="EMBL/GenBank/DDBJ databases">
        <authorList>
            <consortium name="Genoscope - CEA"/>
            <person name="William W."/>
        </authorList>
    </citation>
    <scope>NUCLEOTIDE SEQUENCE [LARGE SCALE GENOMIC DNA]</scope>
    <source>
        <strain evidence="6 7">SG7</strain>
    </source>
</reference>
<accession>A0A8D6PYK8</accession>
<evidence type="ECO:0000313" key="6">
    <source>
        <dbReference type="EMBL" id="CAB3289685.1"/>
    </source>
</evidence>
<feature type="transmembrane region" description="Helical" evidence="5">
    <location>
        <begin position="12"/>
        <end position="32"/>
    </location>
</feature>
<dbReference type="AlphaFoldDB" id="A0A8D6PYK8"/>
<dbReference type="InterPro" id="IPR047662">
    <property type="entry name" value="SemiSWEET"/>
</dbReference>
<dbReference type="NCBIfam" id="NF037968">
    <property type="entry name" value="SemiSWEET_2"/>
    <property type="match status" value="1"/>
</dbReference>
<keyword evidence="2 5" id="KW-0812">Transmembrane</keyword>
<keyword evidence="3 5" id="KW-1133">Transmembrane helix</keyword>
<dbReference type="EMBL" id="LR792632">
    <property type="protein sequence ID" value="CAB3289685.1"/>
    <property type="molecule type" value="Genomic_DNA"/>
</dbReference>
<gene>
    <name evidence="6" type="ORF">MLAUSG7_1370</name>
</gene>
<evidence type="ECO:0000256" key="3">
    <source>
        <dbReference type="ARBA" id="ARBA00022989"/>
    </source>
</evidence>
<comment type="subcellular location">
    <subcellularLocation>
        <location evidence="1">Membrane</location>
        <topology evidence="1">Multi-pass membrane protein</topology>
    </subcellularLocation>
</comment>
<evidence type="ECO:0000256" key="5">
    <source>
        <dbReference type="SAM" id="Phobius"/>
    </source>
</evidence>
<protein>
    <recommendedName>
        <fullName evidence="8">MtN3 and saliva related transmembrane protein</fullName>
    </recommendedName>
</protein>
<evidence type="ECO:0000256" key="1">
    <source>
        <dbReference type="ARBA" id="ARBA00004141"/>
    </source>
</evidence>
<name>A0A8D6PYK8_9EURY</name>
<organism evidence="6 7">
    <name type="scientific">Methanocaldococcus lauensis</name>
    <dbReference type="NCBI Taxonomy" id="2546128"/>
    <lineage>
        <taxon>Archaea</taxon>
        <taxon>Methanobacteriati</taxon>
        <taxon>Methanobacteriota</taxon>
        <taxon>Methanomada group</taxon>
        <taxon>Methanococci</taxon>
        <taxon>Methanococcales</taxon>
        <taxon>Methanocaldococcaceae</taxon>
        <taxon>Methanocaldococcus</taxon>
    </lineage>
</organism>
<dbReference type="Pfam" id="PF04193">
    <property type="entry name" value="PQ-loop"/>
    <property type="match status" value="1"/>
</dbReference>
<dbReference type="Gene3D" id="1.20.1280.290">
    <property type="match status" value="1"/>
</dbReference>
<dbReference type="GO" id="GO:0051119">
    <property type="term" value="F:sugar transmembrane transporter activity"/>
    <property type="evidence" value="ECO:0007669"/>
    <property type="project" value="InterPro"/>
</dbReference>
<evidence type="ECO:0000313" key="7">
    <source>
        <dbReference type="Proteomes" id="UP000679213"/>
    </source>
</evidence>
<proteinExistence type="predicted"/>
<dbReference type="InterPro" id="IPR006603">
    <property type="entry name" value="PQ-loop_rpt"/>
</dbReference>
<sequence>MMVIIMDNLIDISIIGYIAGTLTTFASLPQLIKSLKEKDMSNISLTFVITFTTGLSLWLVYGILRNDYPIIVFNILSLMFWIPITYLKIKDTLKKRKLS</sequence>
<dbReference type="GO" id="GO:0016020">
    <property type="term" value="C:membrane"/>
    <property type="evidence" value="ECO:0007669"/>
    <property type="project" value="UniProtKB-SubCell"/>
</dbReference>
<dbReference type="Proteomes" id="UP000679213">
    <property type="component" value="Chromosome I"/>
</dbReference>
<evidence type="ECO:0000256" key="4">
    <source>
        <dbReference type="ARBA" id="ARBA00023136"/>
    </source>
</evidence>
<evidence type="ECO:0000256" key="2">
    <source>
        <dbReference type="ARBA" id="ARBA00022692"/>
    </source>
</evidence>
<feature type="transmembrane region" description="Helical" evidence="5">
    <location>
        <begin position="44"/>
        <end position="64"/>
    </location>
</feature>